<protein>
    <submittedName>
        <fullName evidence="3">Uncharacterized protein</fullName>
    </submittedName>
</protein>
<evidence type="ECO:0000313" key="4">
    <source>
        <dbReference type="Proteomes" id="UP001295444"/>
    </source>
</evidence>
<keyword evidence="2" id="KW-0812">Transmembrane</keyword>
<proteinExistence type="predicted"/>
<sequence length="176" mass="21215">MHNFMDKWQVLFKTFYKDLNITVIQAVLLVLLVAVILKSIFQRREKSEYNHLLHDVAYLTLEKEQLEDDTNQLIEENYNLTQDIARIRKRNNNDINEENNQLFHDVTFLSLENKEIVFLFKRLEEENVNLEQSLQILRNANTERSNEEYFELLQTYNTLLNENETLKEKLGTMTWQ</sequence>
<dbReference type="AlphaFoldDB" id="A0AAD1S356"/>
<reference evidence="3" key="1">
    <citation type="submission" date="2022-03" db="EMBL/GenBank/DDBJ databases">
        <authorList>
            <person name="Alioto T."/>
            <person name="Alioto T."/>
            <person name="Gomez Garrido J."/>
        </authorList>
    </citation>
    <scope>NUCLEOTIDE SEQUENCE</scope>
</reference>
<organism evidence="3 4">
    <name type="scientific">Pelobates cultripes</name>
    <name type="common">Western spadefoot toad</name>
    <dbReference type="NCBI Taxonomy" id="61616"/>
    <lineage>
        <taxon>Eukaryota</taxon>
        <taxon>Metazoa</taxon>
        <taxon>Chordata</taxon>
        <taxon>Craniata</taxon>
        <taxon>Vertebrata</taxon>
        <taxon>Euteleostomi</taxon>
        <taxon>Amphibia</taxon>
        <taxon>Batrachia</taxon>
        <taxon>Anura</taxon>
        <taxon>Pelobatoidea</taxon>
        <taxon>Pelobatidae</taxon>
        <taxon>Pelobates</taxon>
    </lineage>
</organism>
<keyword evidence="1" id="KW-0175">Coiled coil</keyword>
<dbReference type="Proteomes" id="UP001295444">
    <property type="component" value="Chromosome 05"/>
</dbReference>
<keyword evidence="2" id="KW-0472">Membrane</keyword>
<evidence type="ECO:0000256" key="1">
    <source>
        <dbReference type="SAM" id="Coils"/>
    </source>
</evidence>
<gene>
    <name evidence="3" type="ORF">PECUL_23A025694</name>
</gene>
<evidence type="ECO:0000313" key="3">
    <source>
        <dbReference type="EMBL" id="CAH2291852.1"/>
    </source>
</evidence>
<dbReference type="EMBL" id="OW240916">
    <property type="protein sequence ID" value="CAH2291852.1"/>
    <property type="molecule type" value="Genomic_DNA"/>
</dbReference>
<feature type="transmembrane region" description="Helical" evidence="2">
    <location>
        <begin position="20"/>
        <end position="41"/>
    </location>
</feature>
<name>A0AAD1S356_PELCU</name>
<feature type="coiled-coil region" evidence="1">
    <location>
        <begin position="120"/>
        <end position="169"/>
    </location>
</feature>
<accession>A0AAD1S356</accession>
<evidence type="ECO:0000256" key="2">
    <source>
        <dbReference type="SAM" id="Phobius"/>
    </source>
</evidence>
<keyword evidence="4" id="KW-1185">Reference proteome</keyword>
<keyword evidence="2" id="KW-1133">Transmembrane helix</keyword>
<feature type="coiled-coil region" evidence="1">
    <location>
        <begin position="56"/>
        <end position="83"/>
    </location>
</feature>